<dbReference type="PANTHER" id="PTHR40260">
    <property type="entry name" value="BLR8190 PROTEIN"/>
    <property type="match status" value="1"/>
</dbReference>
<protein>
    <submittedName>
        <fullName evidence="2">EthD family reductase</fullName>
    </submittedName>
</protein>
<dbReference type="EMBL" id="JAAXLA010000073">
    <property type="protein sequence ID" value="NMI01092.1"/>
    <property type="molecule type" value="Genomic_DNA"/>
</dbReference>
<organism evidence="2 3">
    <name type="scientific">Pseudonocardia acidicola</name>
    <dbReference type="NCBI Taxonomy" id="2724939"/>
    <lineage>
        <taxon>Bacteria</taxon>
        <taxon>Bacillati</taxon>
        <taxon>Actinomycetota</taxon>
        <taxon>Actinomycetes</taxon>
        <taxon>Pseudonocardiales</taxon>
        <taxon>Pseudonocardiaceae</taxon>
        <taxon>Pseudonocardia</taxon>
    </lineage>
</organism>
<comment type="caution">
    <text evidence="2">The sequence shown here is derived from an EMBL/GenBank/DDBJ whole genome shotgun (WGS) entry which is preliminary data.</text>
</comment>
<dbReference type="InterPro" id="IPR009799">
    <property type="entry name" value="EthD_dom"/>
</dbReference>
<dbReference type="Proteomes" id="UP000820669">
    <property type="component" value="Unassembled WGS sequence"/>
</dbReference>
<gene>
    <name evidence="2" type="ORF">HF526_27870</name>
</gene>
<evidence type="ECO:0000313" key="3">
    <source>
        <dbReference type="Proteomes" id="UP000820669"/>
    </source>
</evidence>
<dbReference type="RefSeq" id="WP_169384553.1">
    <property type="nucleotide sequence ID" value="NZ_JAAXLA010000073.1"/>
</dbReference>
<sequence length="103" mass="10761">MYQVTVLYNPPADAAAFDKHYREVHAPLAAKIPGVKSYTMSWGAPGPDGSPPPYHLIAVLTFDSAEEFAAGFGGPEGQAAQNDLANFAQAGVTIITGEAEVVV</sequence>
<dbReference type="Gene3D" id="3.30.70.100">
    <property type="match status" value="1"/>
</dbReference>
<reference evidence="2 3" key="1">
    <citation type="submission" date="2020-04" db="EMBL/GenBank/DDBJ databases">
        <authorList>
            <person name="Klaysubun C."/>
            <person name="Duangmal K."/>
            <person name="Lipun K."/>
        </authorList>
    </citation>
    <scope>NUCLEOTIDE SEQUENCE [LARGE SCALE GENOMIC DNA]</scope>
    <source>
        <strain evidence="2 3">K10HN5</strain>
    </source>
</reference>
<feature type="domain" description="EthD" evidence="1">
    <location>
        <begin position="10"/>
        <end position="89"/>
    </location>
</feature>
<accession>A0ABX1SHM6</accession>
<name>A0ABX1SHM6_9PSEU</name>
<dbReference type="SUPFAM" id="SSF54909">
    <property type="entry name" value="Dimeric alpha+beta barrel"/>
    <property type="match status" value="1"/>
</dbReference>
<dbReference type="InterPro" id="IPR011008">
    <property type="entry name" value="Dimeric_a/b-barrel"/>
</dbReference>
<evidence type="ECO:0000259" key="1">
    <source>
        <dbReference type="Pfam" id="PF07110"/>
    </source>
</evidence>
<dbReference type="NCBIfam" id="TIGR02118">
    <property type="entry name" value="EthD family reductase"/>
    <property type="match status" value="1"/>
</dbReference>
<dbReference type="Pfam" id="PF07110">
    <property type="entry name" value="EthD"/>
    <property type="match status" value="1"/>
</dbReference>
<keyword evidence="3" id="KW-1185">Reference proteome</keyword>
<proteinExistence type="predicted"/>
<dbReference type="PANTHER" id="PTHR40260:SF2">
    <property type="entry name" value="BLR8190 PROTEIN"/>
    <property type="match status" value="1"/>
</dbReference>
<evidence type="ECO:0000313" key="2">
    <source>
        <dbReference type="EMBL" id="NMI01092.1"/>
    </source>
</evidence>